<keyword evidence="2" id="KW-1133">Transmembrane helix</keyword>
<dbReference type="Gene3D" id="1.10.260.40">
    <property type="entry name" value="lambda repressor-like DNA-binding domains"/>
    <property type="match status" value="1"/>
</dbReference>
<evidence type="ECO:0000259" key="3">
    <source>
        <dbReference type="PROSITE" id="PS50943"/>
    </source>
</evidence>
<dbReference type="InterPro" id="IPR001387">
    <property type="entry name" value="Cro/C1-type_HTH"/>
</dbReference>
<evidence type="ECO:0000256" key="1">
    <source>
        <dbReference type="ARBA" id="ARBA00023125"/>
    </source>
</evidence>
<dbReference type="EMBL" id="UHJJ01000003">
    <property type="protein sequence ID" value="SUQ13646.1"/>
    <property type="molecule type" value="Genomic_DNA"/>
</dbReference>
<feature type="transmembrane region" description="Helical" evidence="2">
    <location>
        <begin position="269"/>
        <end position="291"/>
    </location>
</feature>
<dbReference type="InterPro" id="IPR010982">
    <property type="entry name" value="Lambda_DNA-bd_dom_sf"/>
</dbReference>
<feature type="transmembrane region" description="Helical" evidence="2">
    <location>
        <begin position="245"/>
        <end position="263"/>
    </location>
</feature>
<keyword evidence="2" id="KW-0812">Transmembrane</keyword>
<proteinExistence type="predicted"/>
<dbReference type="SMART" id="SM00530">
    <property type="entry name" value="HTH_XRE"/>
    <property type="match status" value="1"/>
</dbReference>
<evidence type="ECO:0000256" key="2">
    <source>
        <dbReference type="SAM" id="Phobius"/>
    </source>
</evidence>
<feature type="transmembrane region" description="Helical" evidence="2">
    <location>
        <begin position="163"/>
        <end position="183"/>
    </location>
</feature>
<sequence length="298" mass="33255">MSLAENLQFYRKNKEITQEQLAEELGVSRQTISKWEAGTSYPEMEKILQLCDMFGCSMDLMLRGNAEGSITEDTAGYDRHMNRFCASIMIGVGLILLGASVQVFLSAIYFDDNLSSAILMLFIIPAVLIFVVAGLQKERFCKKHPVIQPFYTENVLEKFEQRYPILVASGIGVILLGLVFQIVSDCLPVPAGYTADIYTAVFLLFVAVGISILIYSGMQKSKYDIDAYNEENRPDKEKREMDKRIGIWCGCIMLAATALFLIAGLGYDMWARCWIVFPVGGLLCGIATIIIQGITKKE</sequence>
<feature type="domain" description="HTH cro/C1-type" evidence="3">
    <location>
        <begin position="7"/>
        <end position="61"/>
    </location>
</feature>
<reference evidence="5" key="1">
    <citation type="submission" date="2017-07" db="EMBL/GenBank/DDBJ databases">
        <authorList>
            <person name="Varghese N."/>
            <person name="Submissions S."/>
        </authorList>
    </citation>
    <scope>NUCLEOTIDE SEQUENCE [LARGE SCALE GENOMIC DNA]</scope>
    <source>
        <strain evidence="5">NLAE-zl-C134</strain>
    </source>
</reference>
<protein>
    <submittedName>
        <fullName evidence="4">DNA-binding transcriptional regulator, XRE-family HTH domain</fullName>
    </submittedName>
</protein>
<accession>A0A316A1H4</accession>
<organism evidence="4 5">
    <name type="scientific">Faecalicatena contorta</name>
    <dbReference type="NCBI Taxonomy" id="39482"/>
    <lineage>
        <taxon>Bacteria</taxon>
        <taxon>Bacillati</taxon>
        <taxon>Bacillota</taxon>
        <taxon>Clostridia</taxon>
        <taxon>Lachnospirales</taxon>
        <taxon>Lachnospiraceae</taxon>
        <taxon>Faecalicatena</taxon>
    </lineage>
</organism>
<dbReference type="CDD" id="cd00093">
    <property type="entry name" value="HTH_XRE"/>
    <property type="match status" value="1"/>
</dbReference>
<dbReference type="GO" id="GO:0003677">
    <property type="term" value="F:DNA binding"/>
    <property type="evidence" value="ECO:0007669"/>
    <property type="project" value="UniProtKB-KW"/>
</dbReference>
<dbReference type="OrthoDB" id="9815852at2"/>
<feature type="transmembrane region" description="Helical" evidence="2">
    <location>
        <begin position="116"/>
        <end position="135"/>
    </location>
</feature>
<gene>
    <name evidence="4" type="ORF">SAMN05216529_103379</name>
</gene>
<keyword evidence="5" id="KW-1185">Reference proteome</keyword>
<dbReference type="AlphaFoldDB" id="A0A316A1H4"/>
<dbReference type="PANTHER" id="PTHR46558:SF4">
    <property type="entry name" value="DNA-BIDING PHAGE PROTEIN"/>
    <property type="match status" value="1"/>
</dbReference>
<name>A0A316A1H4_9FIRM</name>
<dbReference type="PROSITE" id="PS50943">
    <property type="entry name" value="HTH_CROC1"/>
    <property type="match status" value="1"/>
</dbReference>
<evidence type="ECO:0000313" key="5">
    <source>
        <dbReference type="Proteomes" id="UP000254051"/>
    </source>
</evidence>
<dbReference type="Pfam" id="PF01381">
    <property type="entry name" value="HTH_3"/>
    <property type="match status" value="1"/>
</dbReference>
<feature type="transmembrane region" description="Helical" evidence="2">
    <location>
        <begin position="195"/>
        <end position="215"/>
    </location>
</feature>
<dbReference type="SUPFAM" id="SSF47413">
    <property type="entry name" value="lambda repressor-like DNA-binding domains"/>
    <property type="match status" value="1"/>
</dbReference>
<dbReference type="PANTHER" id="PTHR46558">
    <property type="entry name" value="TRACRIPTIONAL REGULATORY PROTEIN-RELATED-RELATED"/>
    <property type="match status" value="1"/>
</dbReference>
<dbReference type="Proteomes" id="UP000254051">
    <property type="component" value="Unassembled WGS sequence"/>
</dbReference>
<dbReference type="RefSeq" id="WP_109709660.1">
    <property type="nucleotide sequence ID" value="NZ_QGDS01000003.1"/>
</dbReference>
<keyword evidence="1 4" id="KW-0238">DNA-binding</keyword>
<evidence type="ECO:0000313" key="4">
    <source>
        <dbReference type="EMBL" id="SUQ13646.1"/>
    </source>
</evidence>
<keyword evidence="2" id="KW-0472">Membrane</keyword>
<feature type="transmembrane region" description="Helical" evidence="2">
    <location>
        <begin position="88"/>
        <end position="110"/>
    </location>
</feature>